<dbReference type="Pfam" id="PF05907">
    <property type="entry name" value="CXXC_Zn-b_euk"/>
    <property type="match status" value="1"/>
</dbReference>
<evidence type="ECO:0008006" key="6">
    <source>
        <dbReference type="Google" id="ProtNLM"/>
    </source>
</evidence>
<name>A0A7J7NB56_9MAGN</name>
<evidence type="ECO:0000256" key="3">
    <source>
        <dbReference type="ARBA" id="ARBA00022833"/>
    </source>
</evidence>
<evidence type="ECO:0000313" key="5">
    <source>
        <dbReference type="Proteomes" id="UP000541444"/>
    </source>
</evidence>
<protein>
    <recommendedName>
        <fullName evidence="6">CXXC motif containing zinc binding protein</fullName>
    </recommendedName>
</protein>
<dbReference type="SUPFAM" id="SSF141678">
    <property type="entry name" value="MAL13P1.257-like"/>
    <property type="match status" value="1"/>
</dbReference>
<dbReference type="InterPro" id="IPR008584">
    <property type="entry name" value="CXXC_Zn-binding_euk"/>
</dbReference>
<reference evidence="4 5" key="1">
    <citation type="journal article" date="2020" name="IScience">
        <title>Genome Sequencing of the Endangered Kingdonia uniflora (Circaeasteraceae, Ranunculales) Reveals Potential Mechanisms of Evolutionary Specialization.</title>
        <authorList>
            <person name="Sun Y."/>
            <person name="Deng T."/>
            <person name="Zhang A."/>
            <person name="Moore M.J."/>
            <person name="Landis J.B."/>
            <person name="Lin N."/>
            <person name="Zhang H."/>
            <person name="Zhang X."/>
            <person name="Huang J."/>
            <person name="Zhang X."/>
            <person name="Sun H."/>
            <person name="Wang H."/>
        </authorList>
    </citation>
    <scope>NUCLEOTIDE SEQUENCE [LARGE SCALE GENOMIC DNA]</scope>
    <source>
        <strain evidence="4">TB1705</strain>
        <tissue evidence="4">Leaf</tissue>
    </source>
</reference>
<dbReference type="GO" id="GO:0008270">
    <property type="term" value="F:zinc ion binding"/>
    <property type="evidence" value="ECO:0007669"/>
    <property type="project" value="TreeGrafter"/>
</dbReference>
<proteinExistence type="inferred from homology"/>
<dbReference type="EMBL" id="JACGCM010000938">
    <property type="protein sequence ID" value="KAF6164284.1"/>
    <property type="molecule type" value="Genomic_DNA"/>
</dbReference>
<evidence type="ECO:0000256" key="1">
    <source>
        <dbReference type="ARBA" id="ARBA00007818"/>
    </source>
</evidence>
<comment type="similarity">
    <text evidence="1">Belongs to the UPF0587 family.</text>
</comment>
<dbReference type="OrthoDB" id="10248838at2759"/>
<dbReference type="PANTHER" id="PTHR12857:SF0">
    <property type="entry name" value="CXXC MOTIF CONTAINING ZINC BINDING PROTEIN"/>
    <property type="match status" value="1"/>
</dbReference>
<dbReference type="PANTHER" id="PTHR12857">
    <property type="entry name" value="CXXC MOTIF CONTAINING ZINC BINDING PROTEIN"/>
    <property type="match status" value="1"/>
</dbReference>
<sequence>MKMVLMISADLENITELEPRKGTDDPNFAYYFKMKCGACGELSQKETCLILSETTPMPNSRGTANLVQKCKFCDREGTVTMEPGHGRPLLLNVSMKANYAPLMKFDCRGLEPVEFSFGRGWKARSTAGTIFKDIDLSGGEYAEYCEKGNLPVMISNLRSKFVGTK</sequence>
<organism evidence="4 5">
    <name type="scientific">Kingdonia uniflora</name>
    <dbReference type="NCBI Taxonomy" id="39325"/>
    <lineage>
        <taxon>Eukaryota</taxon>
        <taxon>Viridiplantae</taxon>
        <taxon>Streptophyta</taxon>
        <taxon>Embryophyta</taxon>
        <taxon>Tracheophyta</taxon>
        <taxon>Spermatophyta</taxon>
        <taxon>Magnoliopsida</taxon>
        <taxon>Ranunculales</taxon>
        <taxon>Circaeasteraceae</taxon>
        <taxon>Kingdonia</taxon>
    </lineage>
</organism>
<comment type="caution">
    <text evidence="4">The sequence shown here is derived from an EMBL/GenBank/DDBJ whole genome shotgun (WGS) entry which is preliminary data.</text>
</comment>
<accession>A0A7J7NB56</accession>
<keyword evidence="2" id="KW-0479">Metal-binding</keyword>
<evidence type="ECO:0000313" key="4">
    <source>
        <dbReference type="EMBL" id="KAF6164284.1"/>
    </source>
</evidence>
<keyword evidence="5" id="KW-1185">Reference proteome</keyword>
<gene>
    <name evidence="4" type="ORF">GIB67_010254</name>
</gene>
<keyword evidence="3" id="KW-0862">Zinc</keyword>
<evidence type="ECO:0000256" key="2">
    <source>
        <dbReference type="ARBA" id="ARBA00022723"/>
    </source>
</evidence>
<dbReference type="Proteomes" id="UP000541444">
    <property type="component" value="Unassembled WGS sequence"/>
</dbReference>
<dbReference type="AlphaFoldDB" id="A0A7J7NB56"/>